<protein>
    <submittedName>
        <fullName evidence="9">MedDCM-OCT-S28-C70-cds32</fullName>
    </submittedName>
</protein>
<feature type="transmembrane region" description="Helical" evidence="8">
    <location>
        <begin position="63"/>
        <end position="80"/>
    </location>
</feature>
<feature type="transmembrane region" description="Helical" evidence="8">
    <location>
        <begin position="208"/>
        <end position="230"/>
    </location>
</feature>
<dbReference type="GO" id="GO:0016020">
    <property type="term" value="C:membrane"/>
    <property type="evidence" value="ECO:0007669"/>
    <property type="project" value="UniProtKB-SubCell"/>
</dbReference>
<feature type="transmembrane region" description="Helical" evidence="8">
    <location>
        <begin position="155"/>
        <end position="174"/>
    </location>
</feature>
<feature type="transmembrane region" description="Helical" evidence="8">
    <location>
        <begin position="92"/>
        <end position="112"/>
    </location>
</feature>
<evidence type="ECO:0000313" key="9">
    <source>
        <dbReference type="EMBL" id="AGQ18939.1"/>
    </source>
</evidence>
<reference evidence="9" key="1">
    <citation type="journal article" date="2013" name="Sci. Rep.">
        <title>Metagenomics uncovers a new group of low GC and ultra-small marine Actinobacteria.</title>
        <authorList>
            <person name="Ghai R."/>
            <person name="Mizuno C.M."/>
            <person name="Picazo A."/>
            <person name="Camacho A."/>
            <person name="Rodriguez-Valera F."/>
        </authorList>
    </citation>
    <scope>NUCLEOTIDE SEQUENCE</scope>
</reference>
<keyword evidence="6" id="KW-0106">Calcium</keyword>
<dbReference type="EMBL" id="KC811116">
    <property type="protein sequence ID" value="AGQ18939.1"/>
    <property type="molecule type" value="Genomic_DNA"/>
</dbReference>
<evidence type="ECO:0000256" key="8">
    <source>
        <dbReference type="SAM" id="Phobius"/>
    </source>
</evidence>
<feature type="binding site" evidence="6">
    <location>
        <position position="52"/>
    </location>
    <ligand>
        <name>Ca(2+)</name>
        <dbReference type="ChEBI" id="CHEBI:29108"/>
    </ligand>
</feature>
<sequence length="324" mass="36982">MKQRSKLQTNYFSFALYSVFFTALLFVTFGYNGWGPAAQNEQAIGEISRWCERVSSGFFREPVNTLGNLGFVVAGLFMFYKITQDATNNRAPLFGSFKIALLYASASTFLGPGSMAMHGTHTAFGAWLDNVSMISYILIFWLYNLKILKNLSNRTFFISYSVLLSYYAYSYWFLDSGLGVGVDLFELSIGLWISTEILIKLPNLLGRVVALVTVLIVMQLFGLDVVNLILNIQDSWKSFLNLIPIFIPNINSNVQRTYRPWAFIGYISFYSAFWIREIGMPSHPWCNPDSLLQAHMIWHLLCAVSTISFFNFLQKEQSNERSEL</sequence>
<feature type="transmembrane region" description="Helical" evidence="8">
    <location>
        <begin position="296"/>
        <end position="313"/>
    </location>
</feature>
<dbReference type="InterPro" id="IPR008901">
    <property type="entry name" value="ACER"/>
</dbReference>
<evidence type="ECO:0000256" key="5">
    <source>
        <dbReference type="ARBA" id="ARBA00023136"/>
    </source>
</evidence>
<keyword evidence="7" id="KW-0862">Zinc</keyword>
<evidence type="ECO:0000256" key="7">
    <source>
        <dbReference type="PIRSR" id="PIRSR608901-2"/>
    </source>
</evidence>
<organism evidence="9">
    <name type="scientific">Candidatus Actinomarina minuta</name>
    <dbReference type="NCBI Taxonomy" id="1389454"/>
    <lineage>
        <taxon>Bacteria</taxon>
        <taxon>Bacillati</taxon>
        <taxon>Actinomycetota</taxon>
        <taxon>Actinomycetes</taxon>
        <taxon>Candidatus Actinomarinidae</taxon>
        <taxon>Candidatus Actinomarinales</taxon>
        <taxon>Candidatus Actinomarineae</taxon>
        <taxon>Candidatus Actinomarinaceae</taxon>
        <taxon>Candidatus Actinomarina</taxon>
    </lineage>
</organism>
<name>S5DJN5_9ACTN</name>
<comment type="subcellular location">
    <subcellularLocation>
        <location evidence="1">Membrane</location>
        <topology evidence="1">Multi-pass membrane protein</topology>
    </subcellularLocation>
</comment>
<feature type="binding site" evidence="6">
    <location>
        <position position="61"/>
    </location>
    <ligand>
        <name>Ca(2+)</name>
        <dbReference type="ChEBI" id="CHEBI:29108"/>
    </ligand>
</feature>
<evidence type="ECO:0000256" key="3">
    <source>
        <dbReference type="ARBA" id="ARBA00022801"/>
    </source>
</evidence>
<evidence type="ECO:0000256" key="1">
    <source>
        <dbReference type="ARBA" id="ARBA00004141"/>
    </source>
</evidence>
<dbReference type="GO" id="GO:0016811">
    <property type="term" value="F:hydrolase activity, acting on carbon-nitrogen (but not peptide) bonds, in linear amides"/>
    <property type="evidence" value="ECO:0007669"/>
    <property type="project" value="InterPro"/>
</dbReference>
<keyword evidence="4 8" id="KW-1133">Transmembrane helix</keyword>
<feature type="binding site" evidence="7">
    <location>
        <position position="295"/>
    </location>
    <ligand>
        <name>Zn(2+)</name>
        <dbReference type="ChEBI" id="CHEBI:29105"/>
        <note>catalytic</note>
    </ligand>
</feature>
<feature type="binding site" evidence="7">
    <location>
        <position position="299"/>
    </location>
    <ligand>
        <name>Zn(2+)</name>
        <dbReference type="ChEBI" id="CHEBI:29105"/>
        <note>catalytic</note>
    </ligand>
</feature>
<feature type="transmembrane region" description="Helical" evidence="8">
    <location>
        <begin position="12"/>
        <end position="31"/>
    </location>
</feature>
<feature type="transmembrane region" description="Helical" evidence="8">
    <location>
        <begin position="258"/>
        <end position="276"/>
    </location>
</feature>
<dbReference type="GO" id="GO:0006672">
    <property type="term" value="P:ceramide metabolic process"/>
    <property type="evidence" value="ECO:0007669"/>
    <property type="project" value="InterPro"/>
</dbReference>
<feature type="binding site" evidence="6">
    <location>
        <position position="50"/>
    </location>
    <ligand>
        <name>Ca(2+)</name>
        <dbReference type="ChEBI" id="CHEBI:29108"/>
    </ligand>
</feature>
<accession>S5DJN5</accession>
<dbReference type="GO" id="GO:0046872">
    <property type="term" value="F:metal ion binding"/>
    <property type="evidence" value="ECO:0007669"/>
    <property type="project" value="UniProtKB-KW"/>
</dbReference>
<keyword evidence="2 8" id="KW-0812">Transmembrane</keyword>
<dbReference type="Pfam" id="PF05875">
    <property type="entry name" value="Ceramidase"/>
    <property type="match status" value="1"/>
</dbReference>
<dbReference type="AlphaFoldDB" id="S5DJN5"/>
<proteinExistence type="predicted"/>
<evidence type="ECO:0000256" key="4">
    <source>
        <dbReference type="ARBA" id="ARBA00022989"/>
    </source>
</evidence>
<evidence type="ECO:0000256" key="2">
    <source>
        <dbReference type="ARBA" id="ARBA00022692"/>
    </source>
</evidence>
<evidence type="ECO:0000256" key="6">
    <source>
        <dbReference type="PIRSR" id="PIRSR608901-1"/>
    </source>
</evidence>
<keyword evidence="5 8" id="KW-0472">Membrane</keyword>
<feature type="binding site" evidence="7">
    <location>
        <position position="118"/>
    </location>
    <ligand>
        <name>Zn(2+)</name>
        <dbReference type="ChEBI" id="CHEBI:29105"/>
        <note>catalytic</note>
    </ligand>
</feature>
<comment type="cofactor">
    <cofactor evidence="7">
        <name>Zn(2+)</name>
        <dbReference type="ChEBI" id="CHEBI:29105"/>
    </cofactor>
</comment>
<keyword evidence="3" id="KW-0378">Hydrolase</keyword>
<keyword evidence="6" id="KW-0479">Metal-binding</keyword>
<feature type="transmembrane region" description="Helical" evidence="8">
    <location>
        <begin position="124"/>
        <end position="143"/>
    </location>
</feature>